<dbReference type="PANTHER" id="PTHR43105:SF10">
    <property type="entry name" value="NADH-QUINONE OXIDOREDUCTASE SUBUNIT G"/>
    <property type="match status" value="1"/>
</dbReference>
<dbReference type="EMBL" id="NPKJ01000027">
    <property type="protein sequence ID" value="PAQ10536.1"/>
    <property type="molecule type" value="Genomic_DNA"/>
</dbReference>
<feature type="domain" description="4Fe-4S His(Cys)3-ligated-type" evidence="20">
    <location>
        <begin position="78"/>
        <end position="117"/>
    </location>
</feature>
<dbReference type="InterPro" id="IPR006963">
    <property type="entry name" value="Mopterin_OxRdtase_4Fe-4S_dom"/>
</dbReference>
<dbReference type="CDD" id="cd00207">
    <property type="entry name" value="fer2"/>
    <property type="match status" value="1"/>
</dbReference>
<dbReference type="PROSITE" id="PS00641">
    <property type="entry name" value="COMPLEX1_75K_1"/>
    <property type="match status" value="1"/>
</dbReference>
<dbReference type="Pfam" id="PF13510">
    <property type="entry name" value="Fer2_4"/>
    <property type="match status" value="1"/>
</dbReference>
<comment type="cofactor">
    <cofactor evidence="1 15">
        <name>[4Fe-4S] cluster</name>
        <dbReference type="ChEBI" id="CHEBI:49883"/>
    </cofactor>
</comment>
<dbReference type="SMART" id="SM00929">
    <property type="entry name" value="NADH-G_4Fe-4S_3"/>
    <property type="match status" value="1"/>
</dbReference>
<comment type="similarity">
    <text evidence="3 15">Belongs to the complex I 75 kDa subunit family.</text>
</comment>
<dbReference type="FunFam" id="3.10.20.740:FF:000001">
    <property type="entry name" value="NADH-quinone oxidoreductase subunit G"/>
    <property type="match status" value="1"/>
</dbReference>
<dbReference type="Pfam" id="PF22117">
    <property type="entry name" value="Fer4_Nqo3"/>
    <property type="match status" value="1"/>
</dbReference>
<proteinExistence type="inferred from homology"/>
<evidence type="ECO:0000256" key="5">
    <source>
        <dbReference type="ARBA" id="ARBA00022714"/>
    </source>
</evidence>
<dbReference type="InterPro" id="IPR006656">
    <property type="entry name" value="Mopterin_OxRdtase"/>
</dbReference>
<dbReference type="GO" id="GO:0043546">
    <property type="term" value="F:molybdopterin cofactor binding"/>
    <property type="evidence" value="ECO:0007669"/>
    <property type="project" value="InterPro"/>
</dbReference>
<keyword evidence="6 15" id="KW-0874">Quinone</keyword>
<dbReference type="RefSeq" id="WP_095492093.1">
    <property type="nucleotide sequence ID" value="NZ_NPKJ01000027.1"/>
</dbReference>
<evidence type="ECO:0000256" key="14">
    <source>
        <dbReference type="ARBA" id="ARBA00047712"/>
    </source>
</evidence>
<dbReference type="PROSITE" id="PS00198">
    <property type="entry name" value="4FE4S_FER_1"/>
    <property type="match status" value="1"/>
</dbReference>
<dbReference type="PIRSF" id="PIRSF036643">
    <property type="entry name" value="FDH_alpha"/>
    <property type="match status" value="1"/>
</dbReference>
<dbReference type="SUPFAM" id="SSF53706">
    <property type="entry name" value="Formate dehydrogenase/DMSO reductase, domains 1-3"/>
    <property type="match status" value="1"/>
</dbReference>
<dbReference type="AlphaFoldDB" id="A0A271LSW1"/>
<name>A0A271LSW1_9HYPH</name>
<dbReference type="PROSITE" id="PS51669">
    <property type="entry name" value="4FE4S_MOW_BIS_MGD"/>
    <property type="match status" value="1"/>
</dbReference>
<sequence>MVSVTIDEQTLEVEAGSTVLQAAERLGIEIPTFCYLKRLPALASCRMCLVEIEGQRRLQPSCATAVTDGMVVRTNTPLIDETRSSMLDMLLANHPLDCPICDKGGECELQDMVMAYGPRESRFRDAKRVFHSEDIRLSPVIIMNVNRCIQCQRCVRMCEDVVGAVALGTIEKGMDTAVTGFEGSLASCDQCGNCVEVCPVGALMSFPYRYKARPWDLVETDTVCPHCGTGCQLTVGARKGEFMRVRSKWEHGVNRETLCVRGRFGLDFVGSRDRIKRPMIRRDGALVPVSWDEAGDYLRRRLSAVESKAAGGLASPRLPNEVLYQFQKLMRTVFRTNNIDCSSRWSTPFDTLGPFVAGFHSRAPLEEVIGNDCVLVVGGNVTDENPVTEYLLRDSARRRQTRLLMLSARPSRLDADARAVVRVAPGAEAAALAAVVAGLVAAAGQALPSEVLAGVGAATGWAAATTGSDGPGRLAAALLDGGSVAVLVSADLLRLSEARATLQQLTNLLRVLRVLGKGPAMQFLFDRANQLGAWDMGVLPAALPGLRPVNDDAARTVLIRAWGAEIPPEPGADLDAMLALCNEGRVGALYIAGSDPLMAYPDRGFVKRALDAADLLIVQDTFLTDTVGLADVVLPAAGYGEESGTFTNNEGRIQAVRKFREPAFEARGNLAILDFVAALRNQALQPSIQGEIFGEIAQLVPAYQGLTPDGLGADGAFTTADPTPPAGEFFAPPPTPNAADRLMLVTGNCLFHNGYLSERSEILNTVADDPYVEMSAWDAAQLGLSDRDQVIVRSTQGELRAQLKVNRHFPRGLVFVPENYRDLRLNSLMRRGEYPCPVEVQKAHAAFATGVEARPESRGRGIAELPGRSPESAPSGLHPQ</sequence>
<dbReference type="SUPFAM" id="SSF50692">
    <property type="entry name" value="ADC-like"/>
    <property type="match status" value="1"/>
</dbReference>
<evidence type="ECO:0000313" key="22">
    <source>
        <dbReference type="Proteomes" id="UP000216442"/>
    </source>
</evidence>
<dbReference type="EC" id="7.1.1.-" evidence="15"/>
<dbReference type="InterPro" id="IPR000283">
    <property type="entry name" value="NADH_UbQ_OxRdtase_75kDa_su_CS"/>
</dbReference>
<dbReference type="GO" id="GO:0042773">
    <property type="term" value="P:ATP synthesis coupled electron transport"/>
    <property type="evidence" value="ECO:0007669"/>
    <property type="project" value="InterPro"/>
</dbReference>
<dbReference type="PROSITE" id="PS51839">
    <property type="entry name" value="4FE4S_HC3"/>
    <property type="match status" value="1"/>
</dbReference>
<dbReference type="NCBIfam" id="TIGR01973">
    <property type="entry name" value="NuoG"/>
    <property type="match status" value="1"/>
</dbReference>
<gene>
    <name evidence="21" type="primary">nuoG</name>
    <name evidence="21" type="ORF">CIT26_08040</name>
</gene>
<dbReference type="Pfam" id="PF04879">
    <property type="entry name" value="Molybdop_Fe4S4"/>
    <property type="match status" value="1"/>
</dbReference>
<keyword evidence="12 15" id="KW-0520">NAD</keyword>
<dbReference type="InterPro" id="IPR001041">
    <property type="entry name" value="2Fe-2S_ferredoxin-type"/>
</dbReference>
<dbReference type="InterPro" id="IPR006657">
    <property type="entry name" value="MoPterin_dinucl-bd_dom"/>
</dbReference>
<evidence type="ECO:0000256" key="15">
    <source>
        <dbReference type="RuleBase" id="RU003525"/>
    </source>
</evidence>
<dbReference type="GO" id="GO:0003954">
    <property type="term" value="F:NADH dehydrogenase activity"/>
    <property type="evidence" value="ECO:0007669"/>
    <property type="project" value="TreeGrafter"/>
</dbReference>
<dbReference type="Proteomes" id="UP000216442">
    <property type="component" value="Unassembled WGS sequence"/>
</dbReference>
<dbReference type="Pfam" id="PF00384">
    <property type="entry name" value="Molybdopterin"/>
    <property type="match status" value="1"/>
</dbReference>
<dbReference type="PROSITE" id="PS51085">
    <property type="entry name" value="2FE2S_FER_2"/>
    <property type="match status" value="1"/>
</dbReference>
<dbReference type="Gene3D" id="2.40.40.20">
    <property type="match status" value="1"/>
</dbReference>
<keyword evidence="8" id="KW-0677">Repeat</keyword>
<keyword evidence="9 15" id="KW-1278">Translocase</keyword>
<dbReference type="Pfam" id="PF01568">
    <property type="entry name" value="Molydop_binding"/>
    <property type="match status" value="1"/>
</dbReference>
<dbReference type="InterPro" id="IPR017900">
    <property type="entry name" value="4Fe4S_Fe_S_CS"/>
</dbReference>
<dbReference type="InterPro" id="IPR017896">
    <property type="entry name" value="4Fe4S_Fe-S-bd"/>
</dbReference>
<evidence type="ECO:0000256" key="1">
    <source>
        <dbReference type="ARBA" id="ARBA00001966"/>
    </source>
</evidence>
<dbReference type="PROSITE" id="PS00643">
    <property type="entry name" value="COMPLEX1_75K_3"/>
    <property type="match status" value="1"/>
</dbReference>
<evidence type="ECO:0000256" key="10">
    <source>
        <dbReference type="ARBA" id="ARBA00023004"/>
    </source>
</evidence>
<organism evidence="21 22">
    <name type="scientific">Mesorhizobium temperatum</name>
    <dbReference type="NCBI Taxonomy" id="241416"/>
    <lineage>
        <taxon>Bacteria</taxon>
        <taxon>Pseudomonadati</taxon>
        <taxon>Pseudomonadota</taxon>
        <taxon>Alphaproteobacteria</taxon>
        <taxon>Hyphomicrobiales</taxon>
        <taxon>Phyllobacteriaceae</taxon>
        <taxon>Mesorhizobium</taxon>
    </lineage>
</organism>
<evidence type="ECO:0000256" key="4">
    <source>
        <dbReference type="ARBA" id="ARBA00022485"/>
    </source>
</evidence>
<dbReference type="PROSITE" id="PS00551">
    <property type="entry name" value="MOLYBDOPTERIN_PROK_1"/>
    <property type="match status" value="1"/>
</dbReference>
<dbReference type="Gene3D" id="3.10.20.740">
    <property type="match status" value="1"/>
</dbReference>
<evidence type="ECO:0000256" key="6">
    <source>
        <dbReference type="ARBA" id="ARBA00022719"/>
    </source>
</evidence>
<dbReference type="PROSITE" id="PS51379">
    <property type="entry name" value="4FE4S_FER_2"/>
    <property type="match status" value="2"/>
</dbReference>
<dbReference type="FunFam" id="3.30.70.20:FF:000035">
    <property type="entry name" value="Iron hydrogenase 1"/>
    <property type="match status" value="1"/>
</dbReference>
<dbReference type="GO" id="GO:0046872">
    <property type="term" value="F:metal ion binding"/>
    <property type="evidence" value="ECO:0007669"/>
    <property type="project" value="UniProtKB-UniRule"/>
</dbReference>
<dbReference type="InterPro" id="IPR054351">
    <property type="entry name" value="NADH_UbQ_OxRdtase_ferredoxin"/>
</dbReference>
<dbReference type="InterPro" id="IPR036010">
    <property type="entry name" value="2Fe-2S_ferredoxin-like_sf"/>
</dbReference>
<dbReference type="InterPro" id="IPR027467">
    <property type="entry name" value="MopterinOxRdtase_cofactor_BS"/>
</dbReference>
<dbReference type="GO" id="GO:0048038">
    <property type="term" value="F:quinone binding"/>
    <property type="evidence" value="ECO:0007669"/>
    <property type="project" value="UniProtKB-UniRule"/>
</dbReference>
<dbReference type="GO" id="GO:0051537">
    <property type="term" value="F:2 iron, 2 sulfur cluster binding"/>
    <property type="evidence" value="ECO:0007669"/>
    <property type="project" value="UniProtKB-UniRule"/>
</dbReference>
<evidence type="ECO:0000256" key="8">
    <source>
        <dbReference type="ARBA" id="ARBA00022737"/>
    </source>
</evidence>
<feature type="domain" description="2Fe-2S ferredoxin-type" evidence="17">
    <location>
        <begin position="1"/>
        <end position="78"/>
    </location>
</feature>
<evidence type="ECO:0000256" key="2">
    <source>
        <dbReference type="ARBA" id="ARBA00002378"/>
    </source>
</evidence>
<feature type="domain" description="4Fe-4S ferredoxin-type" evidence="18">
    <location>
        <begin position="139"/>
        <end position="170"/>
    </location>
</feature>
<keyword evidence="13" id="KW-0830">Ubiquinone</keyword>
<feature type="domain" description="4Fe-4S ferredoxin-type" evidence="18">
    <location>
        <begin position="179"/>
        <end position="209"/>
    </location>
</feature>
<evidence type="ECO:0000259" key="18">
    <source>
        <dbReference type="PROSITE" id="PS51379"/>
    </source>
</evidence>
<dbReference type="PANTHER" id="PTHR43105">
    <property type="entry name" value="RESPIRATORY NITRATE REDUCTASE"/>
    <property type="match status" value="1"/>
</dbReference>
<dbReference type="GO" id="GO:0008137">
    <property type="term" value="F:NADH dehydrogenase (ubiquinone) activity"/>
    <property type="evidence" value="ECO:0007669"/>
    <property type="project" value="UniProtKB-UniRule"/>
</dbReference>
<comment type="caution">
    <text evidence="21">The sequence shown here is derived from an EMBL/GenBank/DDBJ whole genome shotgun (WGS) entry which is preliminary data.</text>
</comment>
<evidence type="ECO:0000313" key="21">
    <source>
        <dbReference type="EMBL" id="PAQ10536.1"/>
    </source>
</evidence>
<evidence type="ECO:0000256" key="12">
    <source>
        <dbReference type="ARBA" id="ARBA00023027"/>
    </source>
</evidence>
<keyword evidence="5 15" id="KW-0001">2Fe-2S</keyword>
<feature type="domain" description="4Fe-4S Mo/W bis-MGD-type" evidence="19">
    <location>
        <begin position="217"/>
        <end position="273"/>
    </location>
</feature>
<comment type="function">
    <text evidence="2">NDH-1 shuttles electrons from NADH, via FMN and iron-sulfur (Fe-S) centers, to quinones in the respiratory chain. The immediate electron acceptor for the enzyme in this species is believed to be ubiquinone. Couples the redox reaction to proton translocation (for every two electrons transferred, four hydrogen ions are translocated across the cytoplasmic membrane), and thus conserves the redox energy in a proton gradient.</text>
</comment>
<dbReference type="Gene3D" id="3.40.50.740">
    <property type="match status" value="2"/>
</dbReference>
<evidence type="ECO:0000259" key="17">
    <source>
        <dbReference type="PROSITE" id="PS51085"/>
    </source>
</evidence>
<keyword evidence="10 15" id="KW-0408">Iron</keyword>
<comment type="function">
    <text evidence="15">NDH-1 shuttles electrons from NADH, via FMN and iron-sulfur (Fe-S) centers, to quinones in the respiratory chain. Couples the redox reaction to proton translocation (for every two electrons transferred, four hydrogen ions are translocated across the cytoplasmic membrane), and thus conserves the redox energy in a proton gradient.</text>
</comment>
<dbReference type="GO" id="GO:1990204">
    <property type="term" value="C:oxidoreductase complex"/>
    <property type="evidence" value="ECO:0007669"/>
    <property type="project" value="UniProtKB-ARBA"/>
</dbReference>
<evidence type="ECO:0000259" key="19">
    <source>
        <dbReference type="PROSITE" id="PS51669"/>
    </source>
</evidence>
<dbReference type="Pfam" id="PF10588">
    <property type="entry name" value="NADH-G_4Fe-4S_3"/>
    <property type="match status" value="1"/>
</dbReference>
<dbReference type="InterPro" id="IPR050123">
    <property type="entry name" value="Prok_molybdopt-oxidoreductase"/>
</dbReference>
<dbReference type="SUPFAM" id="SSF54292">
    <property type="entry name" value="2Fe-2S ferredoxin-like"/>
    <property type="match status" value="1"/>
</dbReference>
<comment type="cofactor">
    <cofactor evidence="15">
        <name>[2Fe-2S] cluster</name>
        <dbReference type="ChEBI" id="CHEBI:190135"/>
    </cofactor>
    <text evidence="15">Binds 1 [2Fe-2S] cluster per subunit.</text>
</comment>
<comment type="catalytic activity">
    <reaction evidence="14 15">
        <text>a quinone + NADH + 5 H(+)(in) = a quinol + NAD(+) + 4 H(+)(out)</text>
        <dbReference type="Rhea" id="RHEA:57888"/>
        <dbReference type="ChEBI" id="CHEBI:15378"/>
        <dbReference type="ChEBI" id="CHEBI:24646"/>
        <dbReference type="ChEBI" id="CHEBI:57540"/>
        <dbReference type="ChEBI" id="CHEBI:57945"/>
        <dbReference type="ChEBI" id="CHEBI:132124"/>
    </reaction>
</comment>
<dbReference type="SUPFAM" id="SSF54862">
    <property type="entry name" value="4Fe-4S ferredoxins"/>
    <property type="match status" value="1"/>
</dbReference>
<dbReference type="InterPro" id="IPR019574">
    <property type="entry name" value="NADH_UbQ_OxRdtase_Gsu_4Fe4S-bd"/>
</dbReference>
<protein>
    <recommendedName>
        <fullName evidence="15">NADH-quinone oxidoreductase</fullName>
        <ecNumber evidence="15">7.1.1.-</ecNumber>
    </recommendedName>
</protein>
<accession>A0A271LSW1</accession>
<evidence type="ECO:0000256" key="9">
    <source>
        <dbReference type="ARBA" id="ARBA00022967"/>
    </source>
</evidence>
<evidence type="ECO:0000256" key="16">
    <source>
        <dbReference type="SAM" id="MobiDB-lite"/>
    </source>
</evidence>
<evidence type="ECO:0000256" key="13">
    <source>
        <dbReference type="ARBA" id="ARBA00023075"/>
    </source>
</evidence>
<evidence type="ECO:0000259" key="20">
    <source>
        <dbReference type="PROSITE" id="PS51839"/>
    </source>
</evidence>
<dbReference type="Gene3D" id="3.30.70.20">
    <property type="match status" value="1"/>
</dbReference>
<dbReference type="PROSITE" id="PS00642">
    <property type="entry name" value="COMPLEX1_75K_2"/>
    <property type="match status" value="1"/>
</dbReference>
<evidence type="ECO:0000256" key="3">
    <source>
        <dbReference type="ARBA" id="ARBA00005404"/>
    </source>
</evidence>
<dbReference type="SMART" id="SM00926">
    <property type="entry name" value="Molybdop_Fe4S4"/>
    <property type="match status" value="1"/>
</dbReference>
<dbReference type="InterPro" id="IPR010228">
    <property type="entry name" value="NADH_UbQ_OxRdtase_Gsu"/>
</dbReference>
<keyword evidence="7 15" id="KW-0479">Metal-binding</keyword>
<dbReference type="OrthoDB" id="9810782at2"/>
<dbReference type="Gene3D" id="2.20.25.90">
    <property type="entry name" value="ADC-like domains"/>
    <property type="match status" value="1"/>
</dbReference>
<keyword evidence="4 15" id="KW-0004">4Fe-4S</keyword>
<evidence type="ECO:0000256" key="11">
    <source>
        <dbReference type="ARBA" id="ARBA00023014"/>
    </source>
</evidence>
<dbReference type="GO" id="GO:0016020">
    <property type="term" value="C:membrane"/>
    <property type="evidence" value="ECO:0007669"/>
    <property type="project" value="InterPro"/>
</dbReference>
<keyword evidence="11 15" id="KW-0411">Iron-sulfur</keyword>
<dbReference type="InterPro" id="IPR009010">
    <property type="entry name" value="Asp_de-COase-like_dom_sf"/>
</dbReference>
<dbReference type="GO" id="GO:0051539">
    <property type="term" value="F:4 iron, 4 sulfur cluster binding"/>
    <property type="evidence" value="ECO:0007669"/>
    <property type="project" value="UniProtKB-KW"/>
</dbReference>
<evidence type="ECO:0000256" key="7">
    <source>
        <dbReference type="ARBA" id="ARBA00022723"/>
    </source>
</evidence>
<reference evidence="21 22" key="1">
    <citation type="submission" date="2017-08" db="EMBL/GenBank/DDBJ databases">
        <title>Mesorhizobium wenxinae sp. nov., a novel rhizobial species isolated from root nodules of chickpea (Cicer arietinum L.).</title>
        <authorList>
            <person name="Zhang J."/>
        </authorList>
    </citation>
    <scope>NUCLEOTIDE SEQUENCE [LARGE SCALE GENOMIC DNA]</scope>
    <source>
        <strain evidence="21 22">SDW018</strain>
    </source>
</reference>
<feature type="region of interest" description="Disordered" evidence="16">
    <location>
        <begin position="851"/>
        <end position="880"/>
    </location>
</feature>
<dbReference type="Gene3D" id="3.40.228.10">
    <property type="entry name" value="Dimethylsulfoxide Reductase, domain 2"/>
    <property type="match status" value="1"/>
</dbReference>
<keyword evidence="22" id="KW-1185">Reference proteome</keyword>